<reference evidence="3" key="2">
    <citation type="submission" date="2025-09" db="UniProtKB">
        <authorList>
            <consortium name="Ensembl"/>
        </authorList>
    </citation>
    <scope>IDENTIFICATION</scope>
</reference>
<reference evidence="3" key="1">
    <citation type="submission" date="2025-08" db="UniProtKB">
        <authorList>
            <consortium name="Ensembl"/>
        </authorList>
    </citation>
    <scope>IDENTIFICATION</scope>
</reference>
<proteinExistence type="predicted"/>
<dbReference type="Ensembl" id="ENSEBUT00000011315.1">
    <property type="protein sequence ID" value="ENSEBUP00000010762.1"/>
    <property type="gene ID" value="ENSEBUG00000006915.1"/>
</dbReference>
<dbReference type="InterPro" id="IPR013087">
    <property type="entry name" value="Znf_C2H2_type"/>
</dbReference>
<organism evidence="3 4">
    <name type="scientific">Eptatretus burgeri</name>
    <name type="common">Inshore hagfish</name>
    <dbReference type="NCBI Taxonomy" id="7764"/>
    <lineage>
        <taxon>Eukaryota</taxon>
        <taxon>Metazoa</taxon>
        <taxon>Chordata</taxon>
        <taxon>Craniata</taxon>
        <taxon>Vertebrata</taxon>
        <taxon>Cyclostomata</taxon>
        <taxon>Myxini</taxon>
        <taxon>Myxiniformes</taxon>
        <taxon>Myxinidae</taxon>
        <taxon>Eptatretinae</taxon>
        <taxon>Eptatretus</taxon>
    </lineage>
</organism>
<evidence type="ECO:0000259" key="2">
    <source>
        <dbReference type="PROSITE" id="PS50157"/>
    </source>
</evidence>
<protein>
    <recommendedName>
        <fullName evidence="2">C2H2-type domain-containing protein</fullName>
    </recommendedName>
</protein>
<dbReference type="PROSITE" id="PS00028">
    <property type="entry name" value="ZINC_FINGER_C2H2_1"/>
    <property type="match status" value="1"/>
</dbReference>
<keyword evidence="4" id="KW-1185">Reference proteome</keyword>
<evidence type="ECO:0000256" key="1">
    <source>
        <dbReference type="PROSITE-ProRule" id="PRU00042"/>
    </source>
</evidence>
<dbReference type="AlphaFoldDB" id="A0A8C4Q6H8"/>
<keyword evidence="1" id="KW-0862">Zinc</keyword>
<dbReference type="PROSITE" id="PS50157">
    <property type="entry name" value="ZINC_FINGER_C2H2_2"/>
    <property type="match status" value="1"/>
</dbReference>
<dbReference type="InterPro" id="IPR036236">
    <property type="entry name" value="Znf_C2H2_sf"/>
</dbReference>
<accession>A0A8C4Q6H8</accession>
<name>A0A8C4Q6H8_EPTBU</name>
<dbReference type="GeneTree" id="ENSGT00940000180511"/>
<dbReference type="Proteomes" id="UP000694388">
    <property type="component" value="Unplaced"/>
</dbReference>
<evidence type="ECO:0000313" key="4">
    <source>
        <dbReference type="Proteomes" id="UP000694388"/>
    </source>
</evidence>
<keyword evidence="1" id="KW-0863">Zinc-finger</keyword>
<dbReference type="GO" id="GO:0008270">
    <property type="term" value="F:zinc ion binding"/>
    <property type="evidence" value="ECO:0007669"/>
    <property type="project" value="UniProtKB-KW"/>
</dbReference>
<evidence type="ECO:0000313" key="3">
    <source>
        <dbReference type="Ensembl" id="ENSEBUP00000010762.1"/>
    </source>
</evidence>
<keyword evidence="1" id="KW-0479">Metal-binding</keyword>
<feature type="domain" description="C2H2-type" evidence="2">
    <location>
        <begin position="41"/>
        <end position="70"/>
    </location>
</feature>
<sequence length="81" mass="9295">MRRHGAMTSQMTSQLMFIYDVDIAYPDASKSKTRAVSDKLYICSFDGCSAVFSSSRRLRHHLCYHTGKVFRNIGKPHPRNL</sequence>
<dbReference type="Gene3D" id="3.30.160.60">
    <property type="entry name" value="Classic Zinc Finger"/>
    <property type="match status" value="1"/>
</dbReference>
<dbReference type="SUPFAM" id="SSF57667">
    <property type="entry name" value="beta-beta-alpha zinc fingers"/>
    <property type="match status" value="1"/>
</dbReference>